<dbReference type="EMBL" id="CP002525">
    <property type="protein sequence ID" value="ADX98100.1"/>
    <property type="molecule type" value="Genomic_DNA"/>
</dbReference>
<sequence length="318" mass="37423">MNDWKSPNYSLNFFGKRKEFPPPKQLKIDGDRKDLNLETSRLNLTQADFQHQTNLEIELENKELDFSLDNFQGNPFSSFEVIEQKEEKNIQNISQEIKKEVKTIEIGEQTVEKKEKISEEVKEYNDNYKSTLYKVGNSIKRMIAAKRLKEQNPTWNISYGRNIDLLTWQERKSVQEFYKGFCDSLEGKEKLSKQLEEVSEGSSPFLKNSSQCKEVLSTLNEIGWPEQNLKVSDFLLGEKVQKLMKVRYDYLTQREIQIKNRPTKRACFVFISSRNSCLSEESDLEREKENFLKILVLKVTIRLLQDMDQMKMLGLNKN</sequence>
<dbReference type="STRING" id="768700.MSU_0567"/>
<evidence type="ECO:0000313" key="3">
    <source>
        <dbReference type="Proteomes" id="UP000007484"/>
    </source>
</evidence>
<evidence type="ECO:0000313" key="2">
    <source>
        <dbReference type="EMBL" id="ADX98100.1"/>
    </source>
</evidence>
<organism evidence="2 3">
    <name type="scientific">Mycoplasma suis (strain Illinois)</name>
    <dbReference type="NCBI Taxonomy" id="768700"/>
    <lineage>
        <taxon>Bacteria</taxon>
        <taxon>Bacillati</taxon>
        <taxon>Mycoplasmatota</taxon>
        <taxon>Mollicutes</taxon>
        <taxon>Mycoplasmataceae</taxon>
        <taxon>Mycoplasma</taxon>
    </lineage>
</organism>
<dbReference type="Proteomes" id="UP000007484">
    <property type="component" value="Chromosome"/>
</dbReference>
<reference evidence="2 3" key="1">
    <citation type="journal article" date="2011" name="J. Bacteriol.">
        <title>Complete genome sequences of two hemotropic Mycoplasmas, Mycoplasma haemofelis strain Ohio2 and Mycoplasma suis strain Illinois.</title>
        <authorList>
            <person name="Messick J.B."/>
            <person name="Santos A.P."/>
            <person name="Guimaraes A.M."/>
        </authorList>
    </citation>
    <scope>NUCLEOTIDE SEQUENCE [LARGE SCALE GENOMIC DNA]</scope>
    <source>
        <strain evidence="2 3">Illinois</strain>
    </source>
</reference>
<gene>
    <name evidence="2" type="ordered locus">MSU_0567</name>
</gene>
<evidence type="ECO:0000256" key="1">
    <source>
        <dbReference type="SAM" id="Coils"/>
    </source>
</evidence>
<dbReference type="AlphaFoldDB" id="F0QRI0"/>
<feature type="coiled-coil region" evidence="1">
    <location>
        <begin position="83"/>
        <end position="127"/>
    </location>
</feature>
<dbReference type="HOGENOM" id="CLU_873831_0_0_14"/>
<name>F0QRI0_MYCSL</name>
<proteinExistence type="predicted"/>
<keyword evidence="1" id="KW-0175">Coiled coil</keyword>
<dbReference type="KEGG" id="mss:MSU_0567"/>
<protein>
    <submittedName>
        <fullName evidence="2">Uncharacterized protein</fullName>
    </submittedName>
</protein>
<accession>F0QRI0</accession>
<keyword evidence="3" id="KW-1185">Reference proteome</keyword>